<sequence length="177" mass="20204">MEPFHDFDLSDFWEPSEYADEEYVGKPFTDEDVDDVERELGYKLPASYLALMRTQNGGLSRNTCYRMTEPTSWAHDHIAIEGMYGIGREKDCSLCGVTGSKFWLEEWGYPAIGIYFGDCPSAGHDMICLDYRKCGPDGEPSVVHVDQESEYKITFVAKDFETFIRGLEPEDAFDNET</sequence>
<evidence type="ECO:0000313" key="2">
    <source>
        <dbReference type="EMBL" id="KAA5535177.1"/>
    </source>
</evidence>
<accession>A0A5M6CJG1</accession>
<evidence type="ECO:0000313" key="3">
    <source>
        <dbReference type="Proteomes" id="UP000324479"/>
    </source>
</evidence>
<reference evidence="2 3" key="1">
    <citation type="submission" date="2019-08" db="EMBL/GenBank/DDBJ databases">
        <authorList>
            <person name="Dhanesh K."/>
            <person name="Kumar G."/>
            <person name="Sasikala C."/>
            <person name="Venkata Ramana C."/>
        </authorList>
    </citation>
    <scope>NUCLEOTIDE SEQUENCE [LARGE SCALE GENOMIC DNA]</scope>
    <source>
        <strain evidence="2 3">JC645</strain>
    </source>
</reference>
<dbReference type="SMART" id="SM00860">
    <property type="entry name" value="SMI1_KNR4"/>
    <property type="match status" value="1"/>
</dbReference>
<dbReference type="InterPro" id="IPR018958">
    <property type="entry name" value="Knr4/Smi1-like_dom"/>
</dbReference>
<feature type="domain" description="Knr4/Smi1-like" evidence="1">
    <location>
        <begin position="27"/>
        <end position="166"/>
    </location>
</feature>
<comment type="caution">
    <text evidence="2">The sequence shown here is derived from an EMBL/GenBank/DDBJ whole genome shotgun (WGS) entry which is preliminary data.</text>
</comment>
<dbReference type="Pfam" id="PF09346">
    <property type="entry name" value="SMI1_KNR4"/>
    <property type="match status" value="1"/>
</dbReference>
<proteinExistence type="predicted"/>
<name>A0A5M6CJG1_9BACT</name>
<dbReference type="SUPFAM" id="SSF160631">
    <property type="entry name" value="SMI1/KNR4-like"/>
    <property type="match status" value="1"/>
</dbReference>
<gene>
    <name evidence="2" type="ORF">FYK55_28610</name>
</gene>
<dbReference type="InterPro" id="IPR037883">
    <property type="entry name" value="Knr4/Smi1-like_sf"/>
</dbReference>
<dbReference type="AlphaFoldDB" id="A0A5M6CJG1"/>
<dbReference type="Gene3D" id="3.40.1580.10">
    <property type="entry name" value="SMI1/KNR4-like"/>
    <property type="match status" value="1"/>
</dbReference>
<dbReference type="EMBL" id="VWOX01000054">
    <property type="protein sequence ID" value="KAA5535177.1"/>
    <property type="molecule type" value="Genomic_DNA"/>
</dbReference>
<dbReference type="Proteomes" id="UP000324479">
    <property type="component" value="Unassembled WGS sequence"/>
</dbReference>
<evidence type="ECO:0000259" key="1">
    <source>
        <dbReference type="SMART" id="SM00860"/>
    </source>
</evidence>
<dbReference type="RefSeq" id="WP_150080046.1">
    <property type="nucleotide sequence ID" value="NZ_VWOX01000054.1"/>
</dbReference>
<protein>
    <submittedName>
        <fullName evidence="2">SMI1/KNR4 family protein</fullName>
    </submittedName>
</protein>
<keyword evidence="3" id="KW-1185">Reference proteome</keyword>
<organism evidence="2 3">
    <name type="scientific">Roseiconus nitratireducens</name>
    <dbReference type="NCBI Taxonomy" id="2605748"/>
    <lineage>
        <taxon>Bacteria</taxon>
        <taxon>Pseudomonadati</taxon>
        <taxon>Planctomycetota</taxon>
        <taxon>Planctomycetia</taxon>
        <taxon>Pirellulales</taxon>
        <taxon>Pirellulaceae</taxon>
        <taxon>Roseiconus</taxon>
    </lineage>
</organism>